<proteinExistence type="predicted"/>
<organism evidence="1 2">
    <name type="scientific">Porphyromonas levii</name>
    <dbReference type="NCBI Taxonomy" id="28114"/>
    <lineage>
        <taxon>Bacteria</taxon>
        <taxon>Pseudomonadati</taxon>
        <taxon>Bacteroidota</taxon>
        <taxon>Bacteroidia</taxon>
        <taxon>Bacteroidales</taxon>
        <taxon>Porphyromonadaceae</taxon>
        <taxon>Porphyromonas</taxon>
    </lineage>
</organism>
<reference evidence="1 2" key="1">
    <citation type="submission" date="2019-03" db="EMBL/GenBank/DDBJ databases">
        <title>Porphyromonas levii Isolated from the Uterus of Dairy Cows.</title>
        <authorList>
            <person name="Francis A.M."/>
        </authorList>
    </citation>
    <scope>NUCLEOTIDE SEQUENCE [LARGE SCALE GENOMIC DNA]</scope>
    <source>
        <strain evidence="1 2">AF5678</strain>
    </source>
</reference>
<comment type="caution">
    <text evidence="1">The sequence shown here is derived from an EMBL/GenBank/DDBJ whole genome shotgun (WGS) entry which is preliminary data.</text>
</comment>
<dbReference type="RefSeq" id="WP_134849028.1">
    <property type="nucleotide sequence ID" value="NZ_CP197400.1"/>
</dbReference>
<dbReference type="Pfam" id="PF11028">
    <property type="entry name" value="TMEM260-like"/>
    <property type="match status" value="1"/>
</dbReference>
<gene>
    <name evidence="1" type="ORF">E4P47_07010</name>
</gene>
<protein>
    <submittedName>
        <fullName evidence="1">DUF2723 domain-containing protein</fullName>
    </submittedName>
</protein>
<accession>A0A4Y8WNZ8</accession>
<name>A0A4Y8WNZ8_9PORP</name>
<sequence>METRRYKILERATGWLTFLIATAVYLVTMEKSASVWDCPEFITTFAKLEVGHPPGAPFYMLAYNTLSNLFPSGGSWIAIAANAISAVFSGLTIMLLFLTTAHLIRRADWLKGSWVTPTSISKTQAILYLGGGMVAALLYAFSDTFWYSAVEAEVYSMSSFFTALVFYLMLKWEENADRPTSDRWIIVIAYLMGLSVGVHLLNLLTIPAMALIYYFRKSEHPNWKGGIIAVLISFVIIAALMFGIMQGVPQVAGYFDLFFVNTLGMSFNSGLVFYLLLMIALLGYTYYLTLRRPVQDKKLRGAFLASIILIGIPFIGDGWLIPVLVIGGLAAYLFRAKQLPVHIMSISTMSMMLFLFGMSTYGVTLIRANSDVPMNQNNPSDVFALRYYLSREQYGNTPRIYGQTYASLPDYDSNGKAKTTKTTTYRREGNKYVASESEEIVYRSDMKTFFPRMYSNMLPHYKQGYELWGNVEGKTMTINERGQTRTVVIPTFMENLRYFFSYQVNYMYWRYFLWNFSGRQNDLLGQGEIHKGNWITGIPFVDAIFLGPQDNMPDFVTNNKGHNRYFMLPLILGLFGLVAQLLGGRRERENFWIILGLFFMTGLAIVLYVNQPPYQVRERDYSYAGSFYAFAIWIGMAVPALYAMVVKGKKEQPAIAGAFTLVGLAVVGLVLQQNYDDHDRHGRSLASDFGNNYLESCEKDAIIFCNGDNDTFPLWYAQEVEGVRTDIKVTNTSYLQADWYIDQMKRQQYDSAPLPISWTPEQYGGEKRLVAYVIPNTTDTIPMRTGLDFIASDDPRFKTVPRIAQPIDYLPAEYLSIPYDVDKLVQNGTLQQGDTTFIHKPEMIFDFSKKQYLGRHELIILDMMETNRFERPMYYAITVGEDQRIGMSKNFRQTGMAYQILPIEVRGTGTEVDLERMYRNVTEKYRWGGADKPGTYFDENSRKQVETYRSMIFAPLARGLALKGDLERAKQVLRLSEQAILEENMPHSVTSLPLVEAYYLTGLKEEADRIASMVIESKLKELDWFLRLKPELLINSLPAIQDGVLVLTETMRLCESQDSKLKEQYGERIAQYQQAFLQIYKTIQG</sequence>
<dbReference type="OrthoDB" id="9807602at2"/>
<dbReference type="PANTHER" id="PTHR16214">
    <property type="entry name" value="TRANSMEMBRANE PROTEIN 260"/>
    <property type="match status" value="1"/>
</dbReference>
<evidence type="ECO:0000313" key="2">
    <source>
        <dbReference type="Proteomes" id="UP000297225"/>
    </source>
</evidence>
<dbReference type="InterPro" id="IPR052724">
    <property type="entry name" value="GT117_domain-containing"/>
</dbReference>
<evidence type="ECO:0000313" key="1">
    <source>
        <dbReference type="EMBL" id="TFH94545.1"/>
    </source>
</evidence>
<dbReference type="InterPro" id="IPR021280">
    <property type="entry name" value="TMEM260-like"/>
</dbReference>
<dbReference type="Proteomes" id="UP000297225">
    <property type="component" value="Unassembled WGS sequence"/>
</dbReference>
<dbReference type="AlphaFoldDB" id="A0A4Y8WNZ8"/>
<keyword evidence="2" id="KW-1185">Reference proteome</keyword>
<dbReference type="STRING" id="1122973.GCA_000379925_00710"/>
<dbReference type="PANTHER" id="PTHR16214:SF3">
    <property type="entry name" value="TRANSMEMBRANE PROTEIN 260"/>
    <property type="match status" value="1"/>
</dbReference>
<dbReference type="EMBL" id="SPNC01000109">
    <property type="protein sequence ID" value="TFH94545.1"/>
    <property type="molecule type" value="Genomic_DNA"/>
</dbReference>